<comment type="caution">
    <text evidence="1">The sequence shown here is derived from an EMBL/GenBank/DDBJ whole genome shotgun (WGS) entry which is preliminary data.</text>
</comment>
<evidence type="ECO:0000313" key="2">
    <source>
        <dbReference type="Proteomes" id="UP001219525"/>
    </source>
</evidence>
<feature type="non-terminal residue" evidence="1">
    <location>
        <position position="1"/>
    </location>
</feature>
<accession>A0AAD6Y2Y4</accession>
<name>A0AAD6Y2Y4_9AGAR</name>
<dbReference type="Proteomes" id="UP001219525">
    <property type="component" value="Unassembled WGS sequence"/>
</dbReference>
<keyword evidence="2" id="KW-1185">Reference proteome</keyword>
<dbReference type="EMBL" id="JARJCW010000127">
    <property type="protein sequence ID" value="KAJ7191902.1"/>
    <property type="molecule type" value="Genomic_DNA"/>
</dbReference>
<dbReference type="AlphaFoldDB" id="A0AAD6Y2Y4"/>
<organism evidence="1 2">
    <name type="scientific">Mycena pura</name>
    <dbReference type="NCBI Taxonomy" id="153505"/>
    <lineage>
        <taxon>Eukaryota</taxon>
        <taxon>Fungi</taxon>
        <taxon>Dikarya</taxon>
        <taxon>Basidiomycota</taxon>
        <taxon>Agaricomycotina</taxon>
        <taxon>Agaricomycetes</taxon>
        <taxon>Agaricomycetidae</taxon>
        <taxon>Agaricales</taxon>
        <taxon>Marasmiineae</taxon>
        <taxon>Mycenaceae</taxon>
        <taxon>Mycena</taxon>
    </lineage>
</organism>
<sequence>FRQIPTFGRAIRRFYRNVSEMKKFAARDFEDVIQCIWPVLEGLFPDPVLERLVMDLCFSLAVWHGHGKLRLHTSSSISRFRTLTTDLCKLIRRFASETRSIKTLELDREAKSRKRRLQKHLLASNPTTTTPELPASVTARLPKSFNPDTYKIHAIPDYPDAIRLFGSMESFSTHIVCSGS</sequence>
<evidence type="ECO:0000313" key="1">
    <source>
        <dbReference type="EMBL" id="KAJ7191902.1"/>
    </source>
</evidence>
<protein>
    <submittedName>
        <fullName evidence="1">Uncharacterized protein</fullName>
    </submittedName>
</protein>
<gene>
    <name evidence="1" type="ORF">GGX14DRAFT_380663</name>
</gene>
<proteinExistence type="predicted"/>
<reference evidence="1" key="1">
    <citation type="submission" date="2023-03" db="EMBL/GenBank/DDBJ databases">
        <title>Massive genome expansion in bonnet fungi (Mycena s.s.) driven by repeated elements and novel gene families across ecological guilds.</title>
        <authorList>
            <consortium name="Lawrence Berkeley National Laboratory"/>
            <person name="Harder C.B."/>
            <person name="Miyauchi S."/>
            <person name="Viragh M."/>
            <person name="Kuo A."/>
            <person name="Thoen E."/>
            <person name="Andreopoulos B."/>
            <person name="Lu D."/>
            <person name="Skrede I."/>
            <person name="Drula E."/>
            <person name="Henrissat B."/>
            <person name="Morin E."/>
            <person name="Kohler A."/>
            <person name="Barry K."/>
            <person name="LaButti K."/>
            <person name="Morin E."/>
            <person name="Salamov A."/>
            <person name="Lipzen A."/>
            <person name="Mereny Z."/>
            <person name="Hegedus B."/>
            <person name="Baldrian P."/>
            <person name="Stursova M."/>
            <person name="Weitz H."/>
            <person name="Taylor A."/>
            <person name="Grigoriev I.V."/>
            <person name="Nagy L.G."/>
            <person name="Martin F."/>
            <person name="Kauserud H."/>
        </authorList>
    </citation>
    <scope>NUCLEOTIDE SEQUENCE</scope>
    <source>
        <strain evidence="1">9144</strain>
    </source>
</reference>